<feature type="region of interest" description="Disordered" evidence="1">
    <location>
        <begin position="1"/>
        <end position="27"/>
    </location>
</feature>
<keyword evidence="3" id="KW-1185">Reference proteome</keyword>
<organism evidence="2 3">
    <name type="scientific">Kocuria aegyptia</name>
    <dbReference type="NCBI Taxonomy" id="330943"/>
    <lineage>
        <taxon>Bacteria</taxon>
        <taxon>Bacillati</taxon>
        <taxon>Actinomycetota</taxon>
        <taxon>Actinomycetes</taxon>
        <taxon>Micrococcales</taxon>
        <taxon>Micrococcaceae</taxon>
        <taxon>Kocuria</taxon>
    </lineage>
</organism>
<reference evidence="2 3" key="1">
    <citation type="journal article" date="2019" name="Int. J. Syst. Evol. Microbiol.">
        <title>The Global Catalogue of Microorganisms (GCM) 10K type strain sequencing project: providing services to taxonomists for standard genome sequencing and annotation.</title>
        <authorList>
            <consortium name="The Broad Institute Genomics Platform"/>
            <consortium name="The Broad Institute Genome Sequencing Center for Infectious Disease"/>
            <person name="Wu L."/>
            <person name="Ma J."/>
        </authorList>
    </citation>
    <scope>NUCLEOTIDE SEQUENCE [LARGE SCALE GENOMIC DNA]</scope>
    <source>
        <strain evidence="2 3">JCM 14735</strain>
    </source>
</reference>
<feature type="compositionally biased region" description="Basic and acidic residues" evidence="1">
    <location>
        <begin position="1"/>
        <end position="11"/>
    </location>
</feature>
<comment type="caution">
    <text evidence="2">The sequence shown here is derived from an EMBL/GenBank/DDBJ whole genome shotgun (WGS) entry which is preliminary data.</text>
</comment>
<evidence type="ECO:0000313" key="2">
    <source>
        <dbReference type="EMBL" id="GAA1750562.1"/>
    </source>
</evidence>
<sequence length="157" mass="16841">MSPDPEVHHEPPQVSEESLPPTPERFTQPRAALDCAGAPRAWDLKPGDVLHGRTITSVRGEVGLGSNPVAVFSLMGDHPAHPAQTRIGAARPDTEYGCDEVWRAARAWVRDHRLSEGDAVDLDRLRTDVVSCFDCPGLASCPGATSRTADTGSPTPR</sequence>
<name>A0ABN2K900_9MICC</name>
<protein>
    <submittedName>
        <fullName evidence="2">Uncharacterized protein</fullName>
    </submittedName>
</protein>
<evidence type="ECO:0000256" key="1">
    <source>
        <dbReference type="SAM" id="MobiDB-lite"/>
    </source>
</evidence>
<dbReference type="Proteomes" id="UP001501204">
    <property type="component" value="Unassembled WGS sequence"/>
</dbReference>
<evidence type="ECO:0000313" key="3">
    <source>
        <dbReference type="Proteomes" id="UP001501204"/>
    </source>
</evidence>
<dbReference type="EMBL" id="BAAAOA010000008">
    <property type="protein sequence ID" value="GAA1750562.1"/>
    <property type="molecule type" value="Genomic_DNA"/>
</dbReference>
<gene>
    <name evidence="2" type="ORF">GCM10009767_06840</name>
</gene>
<accession>A0ABN2K900</accession>
<dbReference type="RefSeq" id="WP_344119821.1">
    <property type="nucleotide sequence ID" value="NZ_BAAAOA010000008.1"/>
</dbReference>
<proteinExistence type="predicted"/>